<dbReference type="InterPro" id="IPR007860">
    <property type="entry name" value="DNA_mmatch_repair_MutS_con_dom"/>
</dbReference>
<dbReference type="Pfam" id="PF05192">
    <property type="entry name" value="MutS_III"/>
    <property type="match status" value="1"/>
</dbReference>
<dbReference type="Pfam" id="PF05190">
    <property type="entry name" value="MutS_IV"/>
    <property type="match status" value="1"/>
</dbReference>
<gene>
    <name evidence="9 12" type="primary">mutS</name>
    <name evidence="12" type="ORF">KC614_01285</name>
</gene>
<dbReference type="InterPro" id="IPR000432">
    <property type="entry name" value="DNA_mismatch_repair_MutS_C"/>
</dbReference>
<dbReference type="FunFam" id="3.40.50.300:FF:000870">
    <property type="entry name" value="MutS protein homolog 4"/>
    <property type="match status" value="1"/>
</dbReference>
<evidence type="ECO:0000313" key="12">
    <source>
        <dbReference type="EMBL" id="MCA9391821.1"/>
    </source>
</evidence>
<evidence type="ECO:0000259" key="11">
    <source>
        <dbReference type="PROSITE" id="PS00486"/>
    </source>
</evidence>
<organism evidence="12 13">
    <name type="scientific">candidate division WWE3 bacterium</name>
    <dbReference type="NCBI Taxonomy" id="2053526"/>
    <lineage>
        <taxon>Bacteria</taxon>
        <taxon>Katanobacteria</taxon>
    </lineage>
</organism>
<proteinExistence type="inferred from homology"/>
<dbReference type="SMART" id="SM00534">
    <property type="entry name" value="MUTSac"/>
    <property type="match status" value="1"/>
</dbReference>
<feature type="domain" description="DNA mismatch repair proteins mutS family" evidence="11">
    <location>
        <begin position="711"/>
        <end position="727"/>
    </location>
</feature>
<sequence length="843" mass="93362">MQDLNSFSTPMMQQYAEIKAQYPDAILFFRLGDFYEMFLDDAKIGAKVLGITLTSRHKGKDGEIPMCGVPFHAAEGYIQKFVHSGYKVAVCEQITKPSAGAEIVERDVIRVVTPSTVLDDSGDQRGGDLLMTFHVHKKFLGISLLSVQSGMVLVAQNKLADSGSENLLRNLREVIMRFQPVEAILNRELFNDLAVRSEFSRLGVSPFADDSEVDTPNQALGVIKDQYKVTSLEGFDIHDKESAQIALANGINYLKRTQKNGLSFLKNPMLISEEKHLALNGQTLRNLEIFSSKRRGSRDESLFGVLNTTQTPAGERMLANWLVQPLVDKDAINARYDVVSWFIGDDSESDQGRIEQITGLLEQVGDVERSIGRLALAVGGPRDLVAISSVLGISEQVRGLLENAPSLLSGMVEQVNWQDLSAVHELLSRAIADDPPINMHEGGYIKKGFSERLDQLRDVARGGKGLLSEIEERERNTTGISSLKIGFNKVFGYYIEVSKSNIDRVPAHYVRKQTLTNAERYIIDELKKHEDTVLTAQEEALRLETELFAEVVAKTLDKTRALQQYTTLLATTDVLQSFAASAMQQSYVRPEISSNGDGELEIVQGRHPVVEQISFSSFIPNDTNLSSANTQMMVLTGANMAGKSTFIRQVALLVVMAQIGSFVPAESMRFELVDRVHTRIGSADDLTAGLSTFMVEMLETAQIVNNLSDNSLVVLDEVGRGTSTYDGVSIAWAVSEYIMQNSRAKVMFATHYHELTELPRFYKQARNFHLAVSDERSKLVFLYRVKEGKASQSYGIEVAKRAGLPPKITARASEILHDLHVQANAINPVRGDQLGLFGQATDN</sequence>
<evidence type="ECO:0000256" key="4">
    <source>
        <dbReference type="ARBA" id="ARBA00022763"/>
    </source>
</evidence>
<dbReference type="PANTHER" id="PTHR11361">
    <property type="entry name" value="DNA MISMATCH REPAIR PROTEIN MUTS FAMILY MEMBER"/>
    <property type="match status" value="1"/>
</dbReference>
<dbReference type="InterPro" id="IPR007696">
    <property type="entry name" value="DNA_mismatch_repair_MutS_core"/>
</dbReference>
<dbReference type="EMBL" id="JAGQKZ010000006">
    <property type="protein sequence ID" value="MCA9391821.1"/>
    <property type="molecule type" value="Genomic_DNA"/>
</dbReference>
<dbReference type="Pfam" id="PF00488">
    <property type="entry name" value="MutS_V"/>
    <property type="match status" value="1"/>
</dbReference>
<comment type="caution">
    <text evidence="12">The sequence shown here is derived from an EMBL/GenBank/DDBJ whole genome shotgun (WGS) entry which is preliminary data.</text>
</comment>
<evidence type="ECO:0000256" key="6">
    <source>
        <dbReference type="ARBA" id="ARBA00023125"/>
    </source>
</evidence>
<accession>A0A955LL16</accession>
<dbReference type="PROSITE" id="PS00486">
    <property type="entry name" value="DNA_MISMATCH_REPAIR_2"/>
    <property type="match status" value="1"/>
</dbReference>
<dbReference type="SUPFAM" id="SSF53150">
    <property type="entry name" value="DNA repair protein MutS, domain II"/>
    <property type="match status" value="1"/>
</dbReference>
<dbReference type="GO" id="GO:0003684">
    <property type="term" value="F:damaged DNA binding"/>
    <property type="evidence" value="ECO:0007669"/>
    <property type="project" value="UniProtKB-UniRule"/>
</dbReference>
<dbReference type="GO" id="GO:0005524">
    <property type="term" value="F:ATP binding"/>
    <property type="evidence" value="ECO:0007669"/>
    <property type="project" value="UniProtKB-UniRule"/>
</dbReference>
<dbReference type="GO" id="GO:0005829">
    <property type="term" value="C:cytosol"/>
    <property type="evidence" value="ECO:0007669"/>
    <property type="project" value="TreeGrafter"/>
</dbReference>
<dbReference type="InterPro" id="IPR007695">
    <property type="entry name" value="DNA_mismatch_repair_MutS-lik_N"/>
</dbReference>
<dbReference type="InterPro" id="IPR016151">
    <property type="entry name" value="DNA_mismatch_repair_MutS_N"/>
</dbReference>
<dbReference type="Gene3D" id="3.40.1170.10">
    <property type="entry name" value="DNA repair protein MutS, domain I"/>
    <property type="match status" value="1"/>
</dbReference>
<dbReference type="SUPFAM" id="SSF52540">
    <property type="entry name" value="P-loop containing nucleoside triphosphate hydrolases"/>
    <property type="match status" value="1"/>
</dbReference>
<dbReference type="InterPro" id="IPR036678">
    <property type="entry name" value="MutS_con_dom_sf"/>
</dbReference>
<dbReference type="HAMAP" id="MF_00096">
    <property type="entry name" value="MutS"/>
    <property type="match status" value="1"/>
</dbReference>
<name>A0A955LL16_UNCKA</name>
<dbReference type="NCBIfam" id="TIGR01070">
    <property type="entry name" value="mutS1"/>
    <property type="match status" value="1"/>
</dbReference>
<evidence type="ECO:0000256" key="7">
    <source>
        <dbReference type="ARBA" id="ARBA00023204"/>
    </source>
</evidence>
<dbReference type="InterPro" id="IPR027417">
    <property type="entry name" value="P-loop_NTPase"/>
</dbReference>
<reference evidence="12" key="1">
    <citation type="submission" date="2020-04" db="EMBL/GenBank/DDBJ databases">
        <authorList>
            <person name="Zhang T."/>
        </authorList>
    </citation>
    <scope>NUCLEOTIDE SEQUENCE</scope>
    <source>
        <strain evidence="12">HKST-UBA03</strain>
    </source>
</reference>
<dbReference type="Gene3D" id="3.40.50.300">
    <property type="entry name" value="P-loop containing nucleotide triphosphate hydrolases"/>
    <property type="match status" value="1"/>
</dbReference>
<dbReference type="SUPFAM" id="SSF55271">
    <property type="entry name" value="DNA repair protein MutS, domain I"/>
    <property type="match status" value="1"/>
</dbReference>
<dbReference type="NCBIfam" id="NF003810">
    <property type="entry name" value="PRK05399.1"/>
    <property type="match status" value="1"/>
</dbReference>
<evidence type="ECO:0000256" key="8">
    <source>
        <dbReference type="ARBA" id="ARBA00024647"/>
    </source>
</evidence>
<protein>
    <recommendedName>
        <fullName evidence="2 9">DNA mismatch repair protein MutS</fullName>
    </recommendedName>
</protein>
<dbReference type="Pfam" id="PF05188">
    <property type="entry name" value="MutS_II"/>
    <property type="match status" value="1"/>
</dbReference>
<keyword evidence="7 9" id="KW-0234">DNA repair</keyword>
<dbReference type="FunFam" id="3.40.1170.10:FF:000001">
    <property type="entry name" value="DNA mismatch repair protein MutS"/>
    <property type="match status" value="1"/>
</dbReference>
<dbReference type="SMART" id="SM00533">
    <property type="entry name" value="MUTSd"/>
    <property type="match status" value="1"/>
</dbReference>
<keyword evidence="4 9" id="KW-0227">DNA damage</keyword>
<keyword evidence="6 9" id="KW-0238">DNA-binding</keyword>
<evidence type="ECO:0000256" key="1">
    <source>
        <dbReference type="ARBA" id="ARBA00006271"/>
    </source>
</evidence>
<evidence type="ECO:0000256" key="5">
    <source>
        <dbReference type="ARBA" id="ARBA00022840"/>
    </source>
</evidence>
<reference evidence="12" key="2">
    <citation type="journal article" date="2021" name="Microbiome">
        <title>Successional dynamics and alternative stable states in a saline activated sludge microbial community over 9 years.</title>
        <authorList>
            <person name="Wang Y."/>
            <person name="Ye J."/>
            <person name="Ju F."/>
            <person name="Liu L."/>
            <person name="Boyd J.A."/>
            <person name="Deng Y."/>
            <person name="Parks D.H."/>
            <person name="Jiang X."/>
            <person name="Yin X."/>
            <person name="Woodcroft B.J."/>
            <person name="Tyson G.W."/>
            <person name="Hugenholtz P."/>
            <person name="Polz M.F."/>
            <person name="Zhang T."/>
        </authorList>
    </citation>
    <scope>NUCLEOTIDE SEQUENCE</scope>
    <source>
        <strain evidence="12">HKST-UBA03</strain>
    </source>
</reference>
<dbReference type="GO" id="GO:0006298">
    <property type="term" value="P:mismatch repair"/>
    <property type="evidence" value="ECO:0007669"/>
    <property type="project" value="UniProtKB-UniRule"/>
</dbReference>
<evidence type="ECO:0000256" key="9">
    <source>
        <dbReference type="HAMAP-Rule" id="MF_00096"/>
    </source>
</evidence>
<comment type="similarity">
    <text evidence="1 9 10">Belongs to the DNA mismatch repair MutS family.</text>
</comment>
<dbReference type="AlphaFoldDB" id="A0A955LL16"/>
<dbReference type="Gene3D" id="1.10.1420.10">
    <property type="match status" value="2"/>
</dbReference>
<dbReference type="GO" id="GO:0030983">
    <property type="term" value="F:mismatched DNA binding"/>
    <property type="evidence" value="ECO:0007669"/>
    <property type="project" value="InterPro"/>
</dbReference>
<evidence type="ECO:0000313" key="13">
    <source>
        <dbReference type="Proteomes" id="UP000751518"/>
    </source>
</evidence>
<evidence type="ECO:0000256" key="3">
    <source>
        <dbReference type="ARBA" id="ARBA00022741"/>
    </source>
</evidence>
<dbReference type="PANTHER" id="PTHR11361:SF34">
    <property type="entry name" value="DNA MISMATCH REPAIR PROTEIN MSH1, MITOCHONDRIAL"/>
    <property type="match status" value="1"/>
</dbReference>
<comment type="caution">
    <text evidence="9">Lacks conserved residue(s) required for the propagation of feature annotation.</text>
</comment>
<dbReference type="InterPro" id="IPR017261">
    <property type="entry name" value="DNA_mismatch_repair_MutS/MSH"/>
</dbReference>
<keyword evidence="5 9" id="KW-0067">ATP-binding</keyword>
<dbReference type="Gene3D" id="3.30.420.110">
    <property type="entry name" value="MutS, connector domain"/>
    <property type="match status" value="1"/>
</dbReference>
<evidence type="ECO:0000256" key="2">
    <source>
        <dbReference type="ARBA" id="ARBA00021982"/>
    </source>
</evidence>
<comment type="function">
    <text evidence="8 9">This protein is involved in the repair of mismatches in DNA. It is possible that it carries out the mismatch recognition step. This protein has a weak ATPase activity.</text>
</comment>
<dbReference type="InterPro" id="IPR036187">
    <property type="entry name" value="DNA_mismatch_repair_MutS_sf"/>
</dbReference>
<dbReference type="Proteomes" id="UP000751518">
    <property type="component" value="Unassembled WGS sequence"/>
</dbReference>
<dbReference type="InterPro" id="IPR005748">
    <property type="entry name" value="DNA_mismatch_repair_MutS"/>
</dbReference>
<dbReference type="InterPro" id="IPR007861">
    <property type="entry name" value="DNA_mismatch_repair_MutS_clamp"/>
</dbReference>
<dbReference type="Pfam" id="PF01624">
    <property type="entry name" value="MutS_I"/>
    <property type="match status" value="1"/>
</dbReference>
<dbReference type="SUPFAM" id="SSF48334">
    <property type="entry name" value="DNA repair protein MutS, domain III"/>
    <property type="match status" value="1"/>
</dbReference>
<dbReference type="PIRSF" id="PIRSF037677">
    <property type="entry name" value="DNA_mis_repair_Msh6"/>
    <property type="match status" value="1"/>
</dbReference>
<dbReference type="GO" id="GO:0140664">
    <property type="term" value="F:ATP-dependent DNA damage sensor activity"/>
    <property type="evidence" value="ECO:0007669"/>
    <property type="project" value="InterPro"/>
</dbReference>
<dbReference type="InterPro" id="IPR045076">
    <property type="entry name" value="MutS"/>
</dbReference>
<evidence type="ECO:0000256" key="10">
    <source>
        <dbReference type="RuleBase" id="RU003756"/>
    </source>
</evidence>
<keyword evidence="3 9" id="KW-0547">Nucleotide-binding</keyword>